<dbReference type="SMART" id="SM00338">
    <property type="entry name" value="BRLZ"/>
    <property type="match status" value="1"/>
</dbReference>
<sequence length="366" mass="41242">MEHSKGSPQEDSIISVANKPRGSIPSSYDKKYHKLSLTSESSMKKPGRKPVATVPKSKRQMQNREAQRIYRERKILEQQNLLDRIDELESIETSSQQENRQLKIYAKELKAQNDRLQITLNTLYEKKRKSLPLEKVKLKNKETRFYSPETFRYTTLKIPPLNSRVISLKPAEVRSTAPKLSTIEFQSLMHMTESSKFKIEAEPSTPSTLISLETTSPNPTVSISQTHSEASITPRKLTPLSSLNVSTNDTATSIDRGDIDTAHTMSPYESISPMTSLDIVQSPPSISTSMMSATPIASVPNPSALTDLTELNLEDSASVEYLDQLILSLHELCKEMKEKASTSSEAFEFEWPCSEINDKLEKLNKF</sequence>
<dbReference type="CDD" id="cd14688">
    <property type="entry name" value="bZIP_YAP"/>
    <property type="match status" value="1"/>
</dbReference>
<dbReference type="PANTHER" id="PTHR40621:SF6">
    <property type="entry name" value="AP-1-LIKE TRANSCRIPTION FACTOR YAP1-RELATED"/>
    <property type="match status" value="1"/>
</dbReference>
<dbReference type="SUPFAM" id="SSF57959">
    <property type="entry name" value="Leucine zipper domain"/>
    <property type="match status" value="1"/>
</dbReference>
<proteinExistence type="predicted"/>
<feature type="region of interest" description="Disordered" evidence="3">
    <location>
        <begin position="1"/>
        <end position="63"/>
    </location>
</feature>
<protein>
    <submittedName>
        <fullName evidence="5">DNA-binding transcription factor yap1, variant 2</fullName>
    </submittedName>
</protein>
<dbReference type="Gene3D" id="1.20.5.170">
    <property type="match status" value="1"/>
</dbReference>
<dbReference type="GO" id="GO:0003677">
    <property type="term" value="F:DNA binding"/>
    <property type="evidence" value="ECO:0007669"/>
    <property type="project" value="UniProtKB-KW"/>
</dbReference>
<evidence type="ECO:0000256" key="1">
    <source>
        <dbReference type="ARBA" id="ARBA00004123"/>
    </source>
</evidence>
<dbReference type="EMBL" id="JASJQH010000242">
    <property type="protein sequence ID" value="KAK9765635.1"/>
    <property type="molecule type" value="Genomic_DNA"/>
</dbReference>
<evidence type="ECO:0000256" key="3">
    <source>
        <dbReference type="SAM" id="MobiDB-lite"/>
    </source>
</evidence>
<keyword evidence="6" id="KW-1185">Reference proteome</keyword>
<comment type="caution">
    <text evidence="5">The sequence shown here is derived from an EMBL/GenBank/DDBJ whole genome shotgun (WGS) entry which is preliminary data.</text>
</comment>
<reference evidence="5 6" key="1">
    <citation type="submission" date="2023-04" db="EMBL/GenBank/DDBJ databases">
        <title>Genome of Basidiobolus ranarum AG-B5.</title>
        <authorList>
            <person name="Stajich J.E."/>
            <person name="Carter-House D."/>
            <person name="Gryganskyi A."/>
        </authorList>
    </citation>
    <scope>NUCLEOTIDE SEQUENCE [LARGE SCALE GENOMIC DNA]</scope>
    <source>
        <strain evidence="5 6">AG-B5</strain>
    </source>
</reference>
<gene>
    <name evidence="5" type="primary">YAP1_4</name>
    <name evidence="5" type="ORF">K7432_005857</name>
</gene>
<dbReference type="PANTHER" id="PTHR40621">
    <property type="entry name" value="TRANSCRIPTION FACTOR KAPC-RELATED"/>
    <property type="match status" value="1"/>
</dbReference>
<accession>A0ABR2WVW3</accession>
<evidence type="ECO:0000259" key="4">
    <source>
        <dbReference type="SMART" id="SM00338"/>
    </source>
</evidence>
<evidence type="ECO:0000256" key="2">
    <source>
        <dbReference type="ARBA" id="ARBA00023242"/>
    </source>
</evidence>
<comment type="subcellular location">
    <subcellularLocation>
        <location evidence="1">Nucleus</location>
    </subcellularLocation>
</comment>
<feature type="compositionally biased region" description="Polar residues" evidence="3">
    <location>
        <begin position="241"/>
        <end position="253"/>
    </location>
</feature>
<feature type="compositionally biased region" description="Polar residues" evidence="3">
    <location>
        <begin position="1"/>
        <end position="12"/>
    </location>
</feature>
<dbReference type="Proteomes" id="UP001479436">
    <property type="component" value="Unassembled WGS sequence"/>
</dbReference>
<evidence type="ECO:0000313" key="6">
    <source>
        <dbReference type="Proteomes" id="UP001479436"/>
    </source>
</evidence>
<feature type="region of interest" description="Disordered" evidence="3">
    <location>
        <begin position="241"/>
        <end position="260"/>
    </location>
</feature>
<keyword evidence="5" id="KW-0238">DNA-binding</keyword>
<organism evidence="5 6">
    <name type="scientific">Basidiobolus ranarum</name>
    <dbReference type="NCBI Taxonomy" id="34480"/>
    <lineage>
        <taxon>Eukaryota</taxon>
        <taxon>Fungi</taxon>
        <taxon>Fungi incertae sedis</taxon>
        <taxon>Zoopagomycota</taxon>
        <taxon>Entomophthoromycotina</taxon>
        <taxon>Basidiobolomycetes</taxon>
        <taxon>Basidiobolales</taxon>
        <taxon>Basidiobolaceae</taxon>
        <taxon>Basidiobolus</taxon>
    </lineage>
</organism>
<keyword evidence="2" id="KW-0539">Nucleus</keyword>
<feature type="domain" description="BZIP" evidence="4">
    <location>
        <begin position="54"/>
        <end position="115"/>
    </location>
</feature>
<evidence type="ECO:0000313" key="5">
    <source>
        <dbReference type="EMBL" id="KAK9765635.1"/>
    </source>
</evidence>
<dbReference type="InterPro" id="IPR004827">
    <property type="entry name" value="bZIP"/>
</dbReference>
<name>A0ABR2WVW3_9FUNG</name>
<dbReference type="InterPro" id="IPR046347">
    <property type="entry name" value="bZIP_sf"/>
</dbReference>
<dbReference type="InterPro" id="IPR050936">
    <property type="entry name" value="AP-1-like"/>
</dbReference>